<proteinExistence type="predicted"/>
<name>A0A0B4CLI0_PSEPS</name>
<comment type="caution">
    <text evidence="1">The sequence shown here is derived from an EMBL/GenBank/DDBJ whole genome shotgun (WGS) entry which is preliminary data.</text>
</comment>
<reference evidence="1 2" key="1">
    <citation type="submission" date="2014-12" db="EMBL/GenBank/DDBJ databases">
        <title>Genome sequencing of Arthrobacter phenanthrenivorans SWC37.</title>
        <authorList>
            <person name="Tan P.W."/>
            <person name="Chan K.-G."/>
        </authorList>
    </citation>
    <scope>NUCLEOTIDE SEQUENCE [LARGE SCALE GENOMIC DNA]</scope>
    <source>
        <strain evidence="1 2">SWC37</strain>
    </source>
</reference>
<evidence type="ECO:0000313" key="1">
    <source>
        <dbReference type="EMBL" id="KIC62144.1"/>
    </source>
</evidence>
<dbReference type="AlphaFoldDB" id="A0A0B4CLI0"/>
<evidence type="ECO:0000313" key="2">
    <source>
        <dbReference type="Proteomes" id="UP000031196"/>
    </source>
</evidence>
<organism evidence="1 2">
    <name type="scientific">Pseudarthrobacter phenanthrenivorans</name>
    <name type="common">Arthrobacter phenanthrenivorans</name>
    <dbReference type="NCBI Taxonomy" id="361575"/>
    <lineage>
        <taxon>Bacteria</taxon>
        <taxon>Bacillati</taxon>
        <taxon>Actinomycetota</taxon>
        <taxon>Actinomycetes</taxon>
        <taxon>Micrococcales</taxon>
        <taxon>Micrococcaceae</taxon>
        <taxon>Pseudarthrobacter</taxon>
    </lineage>
</organism>
<dbReference type="Proteomes" id="UP000031196">
    <property type="component" value="Unassembled WGS sequence"/>
</dbReference>
<dbReference type="RefSeq" id="WP_043456262.1">
    <property type="nucleotide sequence ID" value="NZ_JWTB01000053.1"/>
</dbReference>
<dbReference type="EMBL" id="JWTB01000053">
    <property type="protein sequence ID" value="KIC62144.1"/>
    <property type="molecule type" value="Genomic_DNA"/>
</dbReference>
<accession>A0A0B4CLI0</accession>
<protein>
    <submittedName>
        <fullName evidence="1">Uncharacterized protein</fullName>
    </submittedName>
</protein>
<sequence>MRELPLPHSCTHCESVCPGCRDGMRQDALHQAPGRAVVLLRPAPVKVRSLRAAAVAYTVTDVLVEWDDNGSYHLRWEASWLVHRCPDQ</sequence>
<gene>
    <name evidence="1" type="ORF">RM50_19960</name>
</gene>
<dbReference type="OrthoDB" id="4947847at2"/>